<dbReference type="PANTHER" id="PTHR18934:SF99">
    <property type="entry name" value="ATP-DEPENDENT RNA HELICASE DHX37-RELATED"/>
    <property type="match status" value="1"/>
</dbReference>
<evidence type="ECO:0000313" key="12">
    <source>
        <dbReference type="Proteomes" id="UP000800200"/>
    </source>
</evidence>
<comment type="catalytic activity">
    <reaction evidence="7">
        <text>ATP + H2O = ADP + phosphate + H(+)</text>
        <dbReference type="Rhea" id="RHEA:13065"/>
        <dbReference type="ChEBI" id="CHEBI:15377"/>
        <dbReference type="ChEBI" id="CHEBI:15378"/>
        <dbReference type="ChEBI" id="CHEBI:30616"/>
        <dbReference type="ChEBI" id="CHEBI:43474"/>
        <dbReference type="ChEBI" id="CHEBI:456216"/>
        <dbReference type="EC" id="3.6.4.13"/>
    </reaction>
</comment>
<dbReference type="Pfam" id="PF00270">
    <property type="entry name" value="DEAD"/>
    <property type="match status" value="1"/>
</dbReference>
<evidence type="ECO:0000259" key="10">
    <source>
        <dbReference type="PROSITE" id="PS51194"/>
    </source>
</evidence>
<dbReference type="SMART" id="SM00487">
    <property type="entry name" value="DEXDc"/>
    <property type="match status" value="1"/>
</dbReference>
<dbReference type="FunFam" id="3.40.50.300:FF:000637">
    <property type="entry name" value="ATP-dependent RNA helicase DHX37/DHR1"/>
    <property type="match status" value="1"/>
</dbReference>
<evidence type="ECO:0000313" key="11">
    <source>
        <dbReference type="EMBL" id="KAF2183939.1"/>
    </source>
</evidence>
<dbReference type="GO" id="GO:0016787">
    <property type="term" value="F:hydrolase activity"/>
    <property type="evidence" value="ECO:0007669"/>
    <property type="project" value="UniProtKB-KW"/>
</dbReference>
<feature type="domain" description="Helicase C-terminal" evidence="10">
    <location>
        <begin position="715"/>
        <end position="886"/>
    </location>
</feature>
<dbReference type="Gene3D" id="1.20.120.1080">
    <property type="match status" value="1"/>
</dbReference>
<keyword evidence="5" id="KW-0347">Helicase</keyword>
<dbReference type="PROSITE" id="PS51192">
    <property type="entry name" value="HELICASE_ATP_BIND_1"/>
    <property type="match status" value="1"/>
</dbReference>
<name>A0A6A6E058_9PEZI</name>
<dbReference type="CDD" id="cd18791">
    <property type="entry name" value="SF2_C_RHA"/>
    <property type="match status" value="1"/>
</dbReference>
<reference evidence="11" key="1">
    <citation type="journal article" date="2020" name="Stud. Mycol.">
        <title>101 Dothideomycetes genomes: a test case for predicting lifestyles and emergence of pathogens.</title>
        <authorList>
            <person name="Haridas S."/>
            <person name="Albert R."/>
            <person name="Binder M."/>
            <person name="Bloem J."/>
            <person name="Labutti K."/>
            <person name="Salamov A."/>
            <person name="Andreopoulos B."/>
            <person name="Baker S."/>
            <person name="Barry K."/>
            <person name="Bills G."/>
            <person name="Bluhm B."/>
            <person name="Cannon C."/>
            <person name="Castanera R."/>
            <person name="Culley D."/>
            <person name="Daum C."/>
            <person name="Ezra D."/>
            <person name="Gonzalez J."/>
            <person name="Henrissat B."/>
            <person name="Kuo A."/>
            <person name="Liang C."/>
            <person name="Lipzen A."/>
            <person name="Lutzoni F."/>
            <person name="Magnuson J."/>
            <person name="Mondo S."/>
            <person name="Nolan M."/>
            <person name="Ohm R."/>
            <person name="Pangilinan J."/>
            <person name="Park H.-J."/>
            <person name="Ramirez L."/>
            <person name="Alfaro M."/>
            <person name="Sun H."/>
            <person name="Tritt A."/>
            <person name="Yoshinaga Y."/>
            <person name="Zwiers L.-H."/>
            <person name="Turgeon B."/>
            <person name="Goodwin S."/>
            <person name="Spatafora J."/>
            <person name="Crous P."/>
            <person name="Grigoriev I."/>
        </authorList>
    </citation>
    <scope>NUCLEOTIDE SEQUENCE</scope>
    <source>
        <strain evidence="11">CBS 207.26</strain>
    </source>
</reference>
<dbReference type="Pfam" id="PF04408">
    <property type="entry name" value="WHD_HA2"/>
    <property type="match status" value="1"/>
</dbReference>
<feature type="region of interest" description="Disordered" evidence="8">
    <location>
        <begin position="711"/>
        <end position="738"/>
    </location>
</feature>
<evidence type="ECO:0000256" key="4">
    <source>
        <dbReference type="ARBA" id="ARBA00022801"/>
    </source>
</evidence>
<dbReference type="Proteomes" id="UP000800200">
    <property type="component" value="Unassembled WGS sequence"/>
</dbReference>
<feature type="region of interest" description="Disordered" evidence="8">
    <location>
        <begin position="1359"/>
        <end position="1380"/>
    </location>
</feature>
<evidence type="ECO:0000256" key="5">
    <source>
        <dbReference type="ARBA" id="ARBA00022806"/>
    </source>
</evidence>
<dbReference type="GO" id="GO:0003724">
    <property type="term" value="F:RNA helicase activity"/>
    <property type="evidence" value="ECO:0007669"/>
    <property type="project" value="UniProtKB-EC"/>
</dbReference>
<feature type="compositionally biased region" description="Basic and acidic residues" evidence="8">
    <location>
        <begin position="65"/>
        <end position="87"/>
    </location>
</feature>
<dbReference type="Pfam" id="PF00271">
    <property type="entry name" value="Helicase_C"/>
    <property type="match status" value="1"/>
</dbReference>
<protein>
    <recommendedName>
        <fullName evidence="2">RNA helicase</fullName>
        <ecNumber evidence="2">3.6.4.13</ecNumber>
    </recommendedName>
</protein>
<feature type="region of interest" description="Disordered" evidence="8">
    <location>
        <begin position="161"/>
        <end position="347"/>
    </location>
</feature>
<dbReference type="GO" id="GO:1990904">
    <property type="term" value="C:ribonucleoprotein complex"/>
    <property type="evidence" value="ECO:0007669"/>
    <property type="project" value="UniProtKB-ARBA"/>
</dbReference>
<accession>A0A6A6E058</accession>
<dbReference type="OrthoDB" id="10253254at2759"/>
<evidence type="ECO:0000256" key="3">
    <source>
        <dbReference type="ARBA" id="ARBA00022741"/>
    </source>
</evidence>
<dbReference type="SMART" id="SM00490">
    <property type="entry name" value="HELICc"/>
    <property type="match status" value="1"/>
</dbReference>
<dbReference type="SUPFAM" id="SSF52540">
    <property type="entry name" value="P-loop containing nucleoside triphosphate hydrolases"/>
    <property type="match status" value="1"/>
</dbReference>
<dbReference type="GO" id="GO:0003723">
    <property type="term" value="F:RNA binding"/>
    <property type="evidence" value="ECO:0007669"/>
    <property type="project" value="TreeGrafter"/>
</dbReference>
<dbReference type="PANTHER" id="PTHR18934">
    <property type="entry name" value="ATP-DEPENDENT RNA HELICASE"/>
    <property type="match status" value="1"/>
</dbReference>
<feature type="region of interest" description="Disordered" evidence="8">
    <location>
        <begin position="40"/>
        <end position="97"/>
    </location>
</feature>
<dbReference type="GO" id="GO:0005730">
    <property type="term" value="C:nucleolus"/>
    <property type="evidence" value="ECO:0007669"/>
    <property type="project" value="TreeGrafter"/>
</dbReference>
<dbReference type="SMART" id="SM00847">
    <property type="entry name" value="HA2"/>
    <property type="match status" value="1"/>
</dbReference>
<dbReference type="GO" id="GO:0005524">
    <property type="term" value="F:ATP binding"/>
    <property type="evidence" value="ECO:0007669"/>
    <property type="project" value="UniProtKB-KW"/>
</dbReference>
<organism evidence="11 12">
    <name type="scientific">Zopfia rhizophila CBS 207.26</name>
    <dbReference type="NCBI Taxonomy" id="1314779"/>
    <lineage>
        <taxon>Eukaryota</taxon>
        <taxon>Fungi</taxon>
        <taxon>Dikarya</taxon>
        <taxon>Ascomycota</taxon>
        <taxon>Pezizomycotina</taxon>
        <taxon>Dothideomycetes</taxon>
        <taxon>Dothideomycetes incertae sedis</taxon>
        <taxon>Zopfiaceae</taxon>
        <taxon>Zopfia</taxon>
    </lineage>
</organism>
<comment type="similarity">
    <text evidence="1">Belongs to the DEAD box helicase family. DEAH subfamily.</text>
</comment>
<dbReference type="EC" id="3.6.4.13" evidence="2"/>
<evidence type="ECO:0000256" key="6">
    <source>
        <dbReference type="ARBA" id="ARBA00022840"/>
    </source>
</evidence>
<dbReference type="InterPro" id="IPR014001">
    <property type="entry name" value="Helicase_ATP-bd"/>
</dbReference>
<keyword evidence="12" id="KW-1185">Reference proteome</keyword>
<dbReference type="PROSITE" id="PS51194">
    <property type="entry name" value="HELICASE_CTER"/>
    <property type="match status" value="1"/>
</dbReference>
<dbReference type="Gene3D" id="3.40.50.300">
    <property type="entry name" value="P-loop containing nucleotide triphosphate hydrolases"/>
    <property type="match status" value="2"/>
</dbReference>
<evidence type="ECO:0000256" key="1">
    <source>
        <dbReference type="ARBA" id="ARBA00008792"/>
    </source>
</evidence>
<proteinExistence type="inferred from homology"/>
<dbReference type="PROSITE" id="PS00690">
    <property type="entry name" value="DEAH_ATP_HELICASE"/>
    <property type="match status" value="1"/>
</dbReference>
<keyword evidence="3" id="KW-0547">Nucleotide-binding</keyword>
<keyword evidence="4 11" id="KW-0378">Hydrolase</keyword>
<dbReference type="InterPro" id="IPR007502">
    <property type="entry name" value="Helicase-assoc_dom"/>
</dbReference>
<sequence length="1380" mass="152942">MKDVGDNVREDFVSEKDAGCCCLYFDFEMPKFVPRQRKHKVLARQQRNGGKREGGADVNAAEILPAEKKEREERKRALKEELLRESQGKMSGKKKKRLDKYIDTKLKKEENLVLLKKLAAQKVDTSLFQSSKRLGSGEDTKKERLKRAMLERRAGVDVERNEGLLMEKSTVAEMSEGEDEEAITENEKPSIFVPMEQKNGTVDIHSAPQNRDLSPLEPEKDNNEEGPISAPTVNIQPGFGSGLKRRLELDEGGKPIIKTRKRLKAKGKAIHVEEEMEWEGFSSEEGEISSAEIHESSERSASSSATDSDEDVASRKDEEEQDSASDASEIDSEYEEESDTSVDEDSKALRKERVSAFKAWATQQKNEVIGFTPSTNITYAIPTKLANFEPRAPELDPLPPELQTKTATDATRKAFSVAVERSSEIQASRLQLPIVAEEQKIMEAIHNNDVVVVWGATGSGKTTQVPQFLYEAGYGAPDGPTPGMIGVTQPRRVAAVSMSKRVGDELGDAGSKVAYQIRFDTSTSAKTAIKFMTDGVLLREISQDFMLTKYSAIIIDEAHERSVNTDILIGMLSRIVDLRTEKAREDPKNKPLKLVIMSATLRISDFTENNRLFRHGPPPLMKAEGRQYPVTNHFSRRTQRDYIEEAFRKVCRGHRKLPRGGILVFLTGQNEIAHLAKRLKQAFASTQGHEAKAGQVYISPAEAPLETEDIDLGGKSKDALDNDDSDSEESVLTGLDNDDDGEFDIGEEAIEQSVMKVHVLPLYSQLPTNEQLRVFEPPPGDSRLVVLATNVAETSLTIPGIRYVFDCGRAKEKKYDPITGVQSFEVGWISKASANQRAGRAGRTGPGHCYRLYSSAVFERDFEEYAPPEIQRTPLEGVVLQLKSMGAPVINFPFPSPPDRDSLQKAEKLLSYLGAISSDGKVTKLGHELSLYPLNPRFARMLVTGIAQKLTAETIALVASLSLPELIIPENKLGLRDPPANLSAIRIERDNVEAAERSRLRKAYNAAQVKLSANAKQSDCIRFNNAVCAYAHEADPETFCDKMFLNSKAMHEASQLRRQLTMIVRTHRPAVIGTYQPKLPAPSESAVNLLKQICAAGFIDQVAMRADLAPVPPELPRKPKTAIDVPYVTLFSSHTGRRNTDDPLEQFVYIHPSSLLAHTSVKSLPGFVIYSYLQRATPSTIAGGKTPKTRMHPLTPVTRPQLINIALGTPLLGASKPKGKILDLERDTTGAERRECEVWVSLVGEKGSQDWGLGIRKVIQKKEGAGKGWVIEKVIPQMDLCPYMDDVVDTGCISANRIDLVCFIQASRAVFFRLTKPATHSAYRSLRRVQVLTGDLSKDILFVANGIFEAPMLAPLDNSAKDPLTAQRRRHNDSETPISL</sequence>
<evidence type="ECO:0000256" key="7">
    <source>
        <dbReference type="ARBA" id="ARBA00047984"/>
    </source>
</evidence>
<dbReference type="InterPro" id="IPR001650">
    <property type="entry name" value="Helicase_C-like"/>
</dbReference>
<feature type="compositionally biased region" description="Acidic residues" evidence="8">
    <location>
        <begin position="319"/>
        <end position="343"/>
    </location>
</feature>
<gene>
    <name evidence="11" type="ORF">K469DRAFT_751314</name>
</gene>
<feature type="compositionally biased region" description="Basic residues" evidence="8">
    <location>
        <begin position="257"/>
        <end position="269"/>
    </location>
</feature>
<evidence type="ECO:0000256" key="2">
    <source>
        <dbReference type="ARBA" id="ARBA00012552"/>
    </source>
</evidence>
<feature type="domain" description="Helicase ATP-binding" evidence="9">
    <location>
        <begin position="442"/>
        <end position="619"/>
    </location>
</feature>
<feature type="compositionally biased region" description="Acidic residues" evidence="8">
    <location>
        <begin position="274"/>
        <end position="287"/>
    </location>
</feature>
<dbReference type="InterPro" id="IPR027417">
    <property type="entry name" value="P-loop_NTPase"/>
</dbReference>
<dbReference type="EMBL" id="ML994640">
    <property type="protein sequence ID" value="KAF2183939.1"/>
    <property type="molecule type" value="Genomic_DNA"/>
</dbReference>
<feature type="compositionally biased region" description="Acidic residues" evidence="8">
    <location>
        <begin position="175"/>
        <end position="184"/>
    </location>
</feature>
<evidence type="ECO:0000256" key="8">
    <source>
        <dbReference type="SAM" id="MobiDB-lite"/>
    </source>
</evidence>
<evidence type="ECO:0000259" key="9">
    <source>
        <dbReference type="PROSITE" id="PS51192"/>
    </source>
</evidence>
<dbReference type="InterPro" id="IPR011545">
    <property type="entry name" value="DEAD/DEAH_box_helicase_dom"/>
</dbReference>
<dbReference type="InterPro" id="IPR048333">
    <property type="entry name" value="HA2_WH"/>
</dbReference>
<dbReference type="Pfam" id="PF21010">
    <property type="entry name" value="HA2_C"/>
    <property type="match status" value="1"/>
</dbReference>
<dbReference type="InterPro" id="IPR002464">
    <property type="entry name" value="DNA/RNA_helicase_DEAH_CS"/>
</dbReference>
<keyword evidence="6" id="KW-0067">ATP-binding</keyword>
<dbReference type="GO" id="GO:0000462">
    <property type="term" value="P:maturation of SSU-rRNA from tricistronic rRNA transcript (SSU-rRNA, 5.8S rRNA, LSU-rRNA)"/>
    <property type="evidence" value="ECO:0007669"/>
    <property type="project" value="TreeGrafter"/>
</dbReference>
<dbReference type="CDD" id="cd17982">
    <property type="entry name" value="DEXHc_DHX37"/>
    <property type="match status" value="1"/>
</dbReference>